<reference evidence="4 5" key="1">
    <citation type="submission" date="2018-07" db="EMBL/GenBank/DDBJ databases">
        <title>The complete nuclear genome of the prasinophyte Chloropicon primus (CCMP1205).</title>
        <authorList>
            <person name="Pombert J.-F."/>
            <person name="Otis C."/>
            <person name="Turmel M."/>
            <person name="Lemieux C."/>
        </authorList>
    </citation>
    <scope>NUCLEOTIDE SEQUENCE [LARGE SCALE GENOMIC DNA]</scope>
    <source>
        <strain evidence="4 5">CCMP1205</strain>
    </source>
</reference>
<dbReference type="InterPro" id="IPR000782">
    <property type="entry name" value="FAS1_domain"/>
</dbReference>
<gene>
    <name evidence="4" type="ORF">A3770_06p40910</name>
</gene>
<dbReference type="Gene3D" id="2.30.180.10">
    <property type="entry name" value="FAS1 domain"/>
    <property type="match status" value="1"/>
</dbReference>
<proteinExistence type="predicted"/>
<dbReference type="EMBL" id="CP031039">
    <property type="protein sequence ID" value="QDZ21573.1"/>
    <property type="molecule type" value="Genomic_DNA"/>
</dbReference>
<dbReference type="Pfam" id="PF02469">
    <property type="entry name" value="Fasciclin"/>
    <property type="match status" value="1"/>
</dbReference>
<accession>A0A5B8MM55</accession>
<evidence type="ECO:0000256" key="2">
    <source>
        <dbReference type="SAM" id="SignalP"/>
    </source>
</evidence>
<evidence type="ECO:0000313" key="4">
    <source>
        <dbReference type="EMBL" id="QDZ21573.1"/>
    </source>
</evidence>
<feature type="signal peptide" evidence="2">
    <location>
        <begin position="1"/>
        <end position="29"/>
    </location>
</feature>
<dbReference type="OrthoDB" id="286301at2759"/>
<dbReference type="PROSITE" id="PS51257">
    <property type="entry name" value="PROKAR_LIPOPROTEIN"/>
    <property type="match status" value="1"/>
</dbReference>
<feature type="compositionally biased region" description="Basic and acidic residues" evidence="1">
    <location>
        <begin position="246"/>
        <end position="265"/>
    </location>
</feature>
<feature type="chain" id="PRO_5022737797" description="FAS1 domain-containing protein" evidence="2">
    <location>
        <begin position="30"/>
        <end position="318"/>
    </location>
</feature>
<evidence type="ECO:0000259" key="3">
    <source>
        <dbReference type="PROSITE" id="PS50213"/>
    </source>
</evidence>
<dbReference type="AlphaFoldDB" id="A0A5B8MM55"/>
<feature type="domain" description="FAS1" evidence="3">
    <location>
        <begin position="36"/>
        <end position="180"/>
    </location>
</feature>
<keyword evidence="2" id="KW-0732">Signal</keyword>
<organism evidence="4 5">
    <name type="scientific">Chloropicon primus</name>
    <dbReference type="NCBI Taxonomy" id="1764295"/>
    <lineage>
        <taxon>Eukaryota</taxon>
        <taxon>Viridiplantae</taxon>
        <taxon>Chlorophyta</taxon>
        <taxon>Chloropicophyceae</taxon>
        <taxon>Chloropicales</taxon>
        <taxon>Chloropicaceae</taxon>
        <taxon>Chloropicon</taxon>
    </lineage>
</organism>
<name>A0A5B8MM55_9CHLO</name>
<dbReference type="PROSITE" id="PS50213">
    <property type="entry name" value="FAS1"/>
    <property type="match status" value="1"/>
</dbReference>
<dbReference type="Proteomes" id="UP000316726">
    <property type="component" value="Chromosome 6"/>
</dbReference>
<dbReference type="InterPro" id="IPR036378">
    <property type="entry name" value="FAS1_dom_sf"/>
</dbReference>
<evidence type="ECO:0000313" key="5">
    <source>
        <dbReference type="Proteomes" id="UP000316726"/>
    </source>
</evidence>
<feature type="compositionally biased region" description="Basic residues" evidence="1">
    <location>
        <begin position="266"/>
        <end position="292"/>
    </location>
</feature>
<dbReference type="SUPFAM" id="SSF82153">
    <property type="entry name" value="FAS1 domain"/>
    <property type="match status" value="1"/>
</dbReference>
<keyword evidence="5" id="KW-1185">Reference proteome</keyword>
<feature type="region of interest" description="Disordered" evidence="1">
    <location>
        <begin position="246"/>
        <end position="292"/>
    </location>
</feature>
<evidence type="ECO:0000256" key="1">
    <source>
        <dbReference type="SAM" id="MobiDB-lite"/>
    </source>
</evidence>
<protein>
    <recommendedName>
        <fullName evidence="3">FAS1 domain-containing protein</fullName>
    </recommendedName>
</protein>
<sequence>MTCRATTDRFRFLPLLLLVSLLVCGCAEAQGDGKCFDTLRFRIENEDDLVFFSRALKDLSLDENLDGPGPYLVLAPIDAAFERLRDEGEEPGPNQDAELLGIELLKLISYHVATTSGYDNYRNKELEEGSGPFEIETLCKNCSSLVVDPSSTRVTLNGEARLLRSIQACNGLLLVMDEILVPREEGVDSEEGVLCDPEDPSCCDVRTRAGEFTCAEQLFYGFCDLTAGTASSFCRYTCGLCAQAREGEGPRGKDGDYSYHHEVSRRARARRRKRSKGNHHRPLKKMRGTVRKAMKWRRARAMTLGEEANTLPPAYRPG</sequence>